<feature type="compositionally biased region" description="Polar residues" evidence="1">
    <location>
        <begin position="128"/>
        <end position="155"/>
    </location>
</feature>
<proteinExistence type="predicted"/>
<keyword evidence="3" id="KW-0496">Mitochondrion</keyword>
<dbReference type="GeneID" id="40866270"/>
<protein>
    <submittedName>
        <fullName evidence="3">Succinate dehydrogenase subunit 3</fullName>
    </submittedName>
</protein>
<dbReference type="RefSeq" id="YP_009675546.1">
    <property type="nucleotide sequence ID" value="NC_043897.1"/>
</dbReference>
<gene>
    <name evidence="3" type="primary">sdh3</name>
</gene>
<geneLocation type="mitochondrion" evidence="3"/>
<organism evidence="3">
    <name type="scientific">Sophora flavescens</name>
    <name type="common">Shrubby sophora</name>
    <name type="synonym">Radiusia flavescens</name>
    <dbReference type="NCBI Taxonomy" id="49840"/>
    <lineage>
        <taxon>Eukaryota</taxon>
        <taxon>Viridiplantae</taxon>
        <taxon>Streptophyta</taxon>
        <taxon>Embryophyta</taxon>
        <taxon>Tracheophyta</taxon>
        <taxon>Spermatophyta</taxon>
        <taxon>Magnoliopsida</taxon>
        <taxon>eudicotyledons</taxon>
        <taxon>Gunneridae</taxon>
        <taxon>Pentapetalae</taxon>
        <taxon>rosids</taxon>
        <taxon>fabids</taxon>
        <taxon>Fabales</taxon>
        <taxon>Fabaceae</taxon>
        <taxon>Papilionoideae</taxon>
        <taxon>50 kb inversion clade</taxon>
        <taxon>genistoids sensu lato</taxon>
        <taxon>core genistoids</taxon>
        <taxon>Sophoreae</taxon>
        <taxon>Sophora</taxon>
    </lineage>
</organism>
<dbReference type="EMBL" id="MH922916">
    <property type="protein sequence ID" value="QDD68262.1"/>
    <property type="molecule type" value="Genomic_DNA"/>
</dbReference>
<keyword evidence="2" id="KW-1133">Transmembrane helix</keyword>
<feature type="transmembrane region" description="Helical" evidence="2">
    <location>
        <begin position="40"/>
        <end position="62"/>
    </location>
</feature>
<evidence type="ECO:0000256" key="1">
    <source>
        <dbReference type="SAM" id="MobiDB-lite"/>
    </source>
</evidence>
<dbReference type="AlphaFoldDB" id="A0A4Y5UZ36"/>
<reference evidence="3" key="1">
    <citation type="journal article" date="2019" name="Mitochondrial DNA Part B Resour">
        <title>Characterization of the complete mitochondrial genome of shrubby sophora (Sophora flavescens Ait.).</title>
        <authorList>
            <person name="Zhang W."/>
            <person name="Qingdu F."/>
            <person name="Li G."/>
        </authorList>
    </citation>
    <scope>NUCLEOTIDE SEQUENCE</scope>
</reference>
<feature type="transmembrane region" description="Helical" evidence="2">
    <location>
        <begin position="82"/>
        <end position="108"/>
    </location>
</feature>
<feature type="region of interest" description="Disordered" evidence="1">
    <location>
        <begin position="127"/>
        <end position="160"/>
    </location>
</feature>
<keyword evidence="2" id="KW-0472">Membrane</keyword>
<accession>A0A4Y5UZ36</accession>
<evidence type="ECO:0000256" key="2">
    <source>
        <dbReference type="SAM" id="Phobius"/>
    </source>
</evidence>
<evidence type="ECO:0000313" key="3">
    <source>
        <dbReference type="EMBL" id="QDD68262.1"/>
    </source>
</evidence>
<keyword evidence="2" id="KW-0812">Transmembrane</keyword>
<sequence length="261" mass="29454">MEEEIEIRTTALVVIVIDRNPNLMNIIRSLFTRLPPMFHLFYSFLIIIPILGMFYCLCMRLGSLDLFQAVFWKIGFSLGSRVLSFALLKLGLAGGLAWAIGCVLRALFSAEEMPLWVYPSGADAGSEASVNQEQHQPSRPSAPIQNRSASTSSVEQPAPPSKPYIALLQLEGERKRLIDEIIDFVENKLEDPGQPRGKMYEQTLRLLWNELGIDESTSLDELLTWRDSLRENPQQYKSIFGFYKPGGIFSEGNTPPGYKTY</sequence>
<name>A0A4Y5UZ36_SOPFL</name>